<accession>A0A1D8KMS1</accession>
<evidence type="ECO:0000313" key="1">
    <source>
        <dbReference type="EMBL" id="AOV59965.1"/>
    </source>
</evidence>
<reference evidence="1 2" key="1">
    <citation type="journal article" date="2016" name="Virology">
        <title>The genomic content and context of auxiliary metabolic genes in marine cyanomyoviruses.</title>
        <authorList>
            <person name="Crummett L.T."/>
            <person name="Puxty R.J."/>
            <person name="Weihe C."/>
            <person name="Marston M.F."/>
            <person name="Martiny J.B."/>
        </authorList>
    </citation>
    <scope>NUCLEOTIDE SEQUENCE [LARGE SCALE GENOMIC DNA]</scope>
    <source>
        <strain evidence="1">0810PA29</strain>
    </source>
</reference>
<organism evidence="1 2">
    <name type="scientific">Synechococcus phage S-CAM8</name>
    <dbReference type="NCBI Taxonomy" id="754038"/>
    <lineage>
        <taxon>Viruses</taxon>
        <taxon>Duplodnaviria</taxon>
        <taxon>Heunggongvirae</taxon>
        <taxon>Uroviricota</taxon>
        <taxon>Caudoviricetes</taxon>
        <taxon>Pantevenvirales</taxon>
        <taxon>Kyanoviridae</taxon>
        <taxon>Neritesvirus</taxon>
        <taxon>Neritesvirus scam8</taxon>
    </lineage>
</organism>
<proteinExistence type="predicted"/>
<dbReference type="Proteomes" id="UP000224839">
    <property type="component" value="Segment"/>
</dbReference>
<sequence>MSKLIVAELGGIPQTLDKITVPAGHIFKTNGDVIHAGNDYFQLPTGTTADRPGSPVVGYLRFNTTTNVPEYYDGSAWSEANSEVGTQASPATGPLAILAGNPEAADGIYYFDHGQGSYQAYADMKSGGYLLVGKISNSPADTSNPWSYSGTRWNQQTPTNETECQNVNSGDALNRGYYQYTSLDGFAMGMTSPTNFIRVARAGVTSRSAFNTRFDTSIGRWQWLDWMEADYKYWDNQPYCNAEGFYRIDISGVGMRFGIAMNNENDCNSNDSAVGFGIYTNSQNASGSQNAPAGGFLWTPTTRYPKNGWIFVR</sequence>
<gene>
    <name evidence="1" type="ORF">P29A0810_029</name>
</gene>
<evidence type="ECO:0000313" key="2">
    <source>
        <dbReference type="Proteomes" id="UP000224839"/>
    </source>
</evidence>
<dbReference type="EMBL" id="KU686203">
    <property type="protein sequence ID" value="AOV59965.1"/>
    <property type="molecule type" value="Genomic_DNA"/>
</dbReference>
<protein>
    <submittedName>
        <fullName evidence="1">Uncharacterized protein</fullName>
    </submittedName>
</protein>
<name>A0A1D8KMS1_9CAUD</name>